<proteinExistence type="predicted"/>
<sequence>SLPLRFGFNARRLSVYEKRKTAIHKRATQPHLNDISFSSVLGRHATPKITPSSHMVMDRDNVGRNEAIGDWSPAPSLACLSKHQRDATKPRTQ</sequence>
<evidence type="ECO:0000313" key="2">
    <source>
        <dbReference type="EMBL" id="GIY25795.1"/>
    </source>
</evidence>
<name>A0AAV4RWH7_CAEEX</name>
<dbReference type="Proteomes" id="UP001054945">
    <property type="component" value="Unassembled WGS sequence"/>
</dbReference>
<organism evidence="2 3">
    <name type="scientific">Caerostris extrusa</name>
    <name type="common">Bark spider</name>
    <name type="synonym">Caerostris bankana</name>
    <dbReference type="NCBI Taxonomy" id="172846"/>
    <lineage>
        <taxon>Eukaryota</taxon>
        <taxon>Metazoa</taxon>
        <taxon>Ecdysozoa</taxon>
        <taxon>Arthropoda</taxon>
        <taxon>Chelicerata</taxon>
        <taxon>Arachnida</taxon>
        <taxon>Araneae</taxon>
        <taxon>Araneomorphae</taxon>
        <taxon>Entelegynae</taxon>
        <taxon>Araneoidea</taxon>
        <taxon>Araneidae</taxon>
        <taxon>Caerostris</taxon>
    </lineage>
</organism>
<accession>A0AAV4RWH7</accession>
<reference evidence="2 3" key="1">
    <citation type="submission" date="2021-06" db="EMBL/GenBank/DDBJ databases">
        <title>Caerostris extrusa draft genome.</title>
        <authorList>
            <person name="Kono N."/>
            <person name="Arakawa K."/>
        </authorList>
    </citation>
    <scope>NUCLEOTIDE SEQUENCE [LARGE SCALE GENOMIC DNA]</scope>
</reference>
<feature type="region of interest" description="Disordered" evidence="1">
    <location>
        <begin position="66"/>
        <end position="93"/>
    </location>
</feature>
<gene>
    <name evidence="2" type="ORF">CEXT_134231</name>
</gene>
<dbReference type="EMBL" id="BPLR01008576">
    <property type="protein sequence ID" value="GIY25795.1"/>
    <property type="molecule type" value="Genomic_DNA"/>
</dbReference>
<comment type="caution">
    <text evidence="2">The sequence shown here is derived from an EMBL/GenBank/DDBJ whole genome shotgun (WGS) entry which is preliminary data.</text>
</comment>
<dbReference type="AlphaFoldDB" id="A0AAV4RWH7"/>
<keyword evidence="3" id="KW-1185">Reference proteome</keyword>
<protein>
    <submittedName>
        <fullName evidence="2">Uncharacterized protein</fullName>
    </submittedName>
</protein>
<feature type="non-terminal residue" evidence="2">
    <location>
        <position position="1"/>
    </location>
</feature>
<feature type="compositionally biased region" description="Basic and acidic residues" evidence="1">
    <location>
        <begin position="83"/>
        <end position="93"/>
    </location>
</feature>
<evidence type="ECO:0000256" key="1">
    <source>
        <dbReference type="SAM" id="MobiDB-lite"/>
    </source>
</evidence>
<evidence type="ECO:0000313" key="3">
    <source>
        <dbReference type="Proteomes" id="UP001054945"/>
    </source>
</evidence>